<dbReference type="SMART" id="SM00343">
    <property type="entry name" value="ZnF_C2HC"/>
    <property type="match status" value="1"/>
</dbReference>
<evidence type="ECO:0000313" key="5">
    <source>
        <dbReference type="RefSeq" id="XP_027772385.1"/>
    </source>
</evidence>
<feature type="region of interest" description="Disordered" evidence="2">
    <location>
        <begin position="27"/>
        <end position="81"/>
    </location>
</feature>
<reference evidence="4" key="1">
    <citation type="journal article" date="2014" name="Nat. Genet.">
        <title>The genome of the stress-tolerant wild tomato species Solanum pennellii.</title>
        <authorList>
            <person name="Bolger A."/>
            <person name="Scossa F."/>
            <person name="Bolger M.E."/>
            <person name="Lanz C."/>
            <person name="Maumus F."/>
            <person name="Tohge T."/>
            <person name="Quesneville H."/>
            <person name="Alseekh S."/>
            <person name="Sorensen I."/>
            <person name="Lichtenstein G."/>
            <person name="Fich E.A."/>
            <person name="Conte M."/>
            <person name="Keller H."/>
            <person name="Schneeberger K."/>
            <person name="Schwacke R."/>
            <person name="Ofner I."/>
            <person name="Vrebalov J."/>
            <person name="Xu Y."/>
            <person name="Osorio S."/>
            <person name="Aflitos S.A."/>
            <person name="Schijlen E."/>
            <person name="Jimenez-Gomez J.M."/>
            <person name="Ryngajllo M."/>
            <person name="Kimura S."/>
            <person name="Kumar R."/>
            <person name="Koenig D."/>
            <person name="Headland L.R."/>
            <person name="Maloof J.N."/>
            <person name="Sinha N."/>
            <person name="van Ham R.C."/>
            <person name="Lankhorst R.K."/>
            <person name="Mao L."/>
            <person name="Vogel A."/>
            <person name="Arsova B."/>
            <person name="Panstruga R."/>
            <person name="Fei Z."/>
            <person name="Rose J.K."/>
            <person name="Zamir D."/>
            <person name="Carrari F."/>
            <person name="Giovannoni J.J."/>
            <person name="Weigel D."/>
            <person name="Usadel B."/>
            <person name="Fernie A.R."/>
        </authorList>
    </citation>
    <scope>NUCLEOTIDE SEQUENCE [LARGE SCALE GENOMIC DNA]</scope>
    <source>
        <strain evidence="4">cv. LA0716</strain>
    </source>
</reference>
<keyword evidence="1" id="KW-0862">Zinc</keyword>
<dbReference type="GeneID" id="114076885"/>
<feature type="compositionally biased region" description="Gly residues" evidence="2">
    <location>
        <begin position="40"/>
        <end position="54"/>
    </location>
</feature>
<name>A0ABM1V9G7_SOLPN</name>
<dbReference type="SUPFAM" id="SSF57756">
    <property type="entry name" value="Retrovirus zinc finger-like domains"/>
    <property type="match status" value="1"/>
</dbReference>
<protein>
    <submittedName>
        <fullName evidence="5">Uncharacterized protein LOC114076885</fullName>
    </submittedName>
</protein>
<feature type="domain" description="CCHC-type" evidence="3">
    <location>
        <begin position="7"/>
        <end position="22"/>
    </location>
</feature>
<keyword evidence="4" id="KW-1185">Reference proteome</keyword>
<organism evidence="4 5">
    <name type="scientific">Solanum pennellii</name>
    <name type="common">Tomato</name>
    <name type="synonym">Lycopersicon pennellii</name>
    <dbReference type="NCBI Taxonomy" id="28526"/>
    <lineage>
        <taxon>Eukaryota</taxon>
        <taxon>Viridiplantae</taxon>
        <taxon>Streptophyta</taxon>
        <taxon>Embryophyta</taxon>
        <taxon>Tracheophyta</taxon>
        <taxon>Spermatophyta</taxon>
        <taxon>Magnoliopsida</taxon>
        <taxon>eudicotyledons</taxon>
        <taxon>Gunneridae</taxon>
        <taxon>Pentapetalae</taxon>
        <taxon>asterids</taxon>
        <taxon>lamiids</taxon>
        <taxon>Solanales</taxon>
        <taxon>Solanaceae</taxon>
        <taxon>Solanoideae</taxon>
        <taxon>Solaneae</taxon>
        <taxon>Solanum</taxon>
        <taxon>Solanum subgen. Lycopersicon</taxon>
    </lineage>
</organism>
<feature type="region of interest" description="Disordered" evidence="2">
    <location>
        <begin position="140"/>
        <end position="169"/>
    </location>
</feature>
<dbReference type="Pfam" id="PF08284">
    <property type="entry name" value="RVP_2"/>
    <property type="match status" value="1"/>
</dbReference>
<feature type="compositionally biased region" description="Polar residues" evidence="2">
    <location>
        <begin position="62"/>
        <end position="80"/>
    </location>
</feature>
<dbReference type="PROSITE" id="PS50158">
    <property type="entry name" value="ZF_CCHC"/>
    <property type="match status" value="1"/>
</dbReference>
<sequence length="194" mass="20940">MREPRECYGCGEIGHIQRYCPNQSYRTPLARGRGGHGRGRYSGGRGGRGNGGHQNGRVEGQNGATTTQHGRGNGQTNNGTHCYAFPGRSEAEASDAVITGNLLVCDFMASVLFDPGSTFSYVEEDGRELLIDPVVCFDNPKRDSGERGINTTPAPAPSRRADPPKNYVHVDNSSVKKAYSSGNSFKDYHFPGRG</sequence>
<accession>A0ABM1V9G7</accession>
<proteinExistence type="predicted"/>
<keyword evidence="1" id="KW-0863">Zinc-finger</keyword>
<dbReference type="RefSeq" id="XP_027772385.1">
    <property type="nucleotide sequence ID" value="XM_027916584.1"/>
</dbReference>
<dbReference type="InterPro" id="IPR036875">
    <property type="entry name" value="Znf_CCHC_sf"/>
</dbReference>
<evidence type="ECO:0000256" key="1">
    <source>
        <dbReference type="PROSITE-ProRule" id="PRU00047"/>
    </source>
</evidence>
<gene>
    <name evidence="5" type="primary">LOC114076885</name>
</gene>
<evidence type="ECO:0000313" key="4">
    <source>
        <dbReference type="Proteomes" id="UP000694930"/>
    </source>
</evidence>
<reference evidence="5" key="2">
    <citation type="submission" date="2025-08" db="UniProtKB">
        <authorList>
            <consortium name="RefSeq"/>
        </authorList>
    </citation>
    <scope>IDENTIFICATION</scope>
</reference>
<dbReference type="Proteomes" id="UP000694930">
    <property type="component" value="Chromosome 4"/>
</dbReference>
<dbReference type="Gene3D" id="4.10.60.10">
    <property type="entry name" value="Zinc finger, CCHC-type"/>
    <property type="match status" value="1"/>
</dbReference>
<dbReference type="InterPro" id="IPR001878">
    <property type="entry name" value="Znf_CCHC"/>
</dbReference>
<evidence type="ECO:0000256" key="2">
    <source>
        <dbReference type="SAM" id="MobiDB-lite"/>
    </source>
</evidence>
<keyword evidence="1" id="KW-0479">Metal-binding</keyword>
<evidence type="ECO:0000259" key="3">
    <source>
        <dbReference type="PROSITE" id="PS50158"/>
    </source>
</evidence>